<evidence type="ECO:0000313" key="3">
    <source>
        <dbReference type="EMBL" id="EXZ45287.1"/>
    </source>
</evidence>
<feature type="transmembrane region" description="Helical" evidence="1">
    <location>
        <begin position="36"/>
        <end position="59"/>
    </location>
</feature>
<dbReference type="PATRIC" id="fig|1339280.3.peg.1444"/>
<keyword evidence="1" id="KW-0472">Membrane</keyword>
<feature type="transmembrane region" description="Helical" evidence="1">
    <location>
        <begin position="71"/>
        <end position="95"/>
    </location>
</feature>
<feature type="signal peptide" evidence="2">
    <location>
        <begin position="1"/>
        <end position="20"/>
    </location>
</feature>
<name>A0A015ZLK0_BACFG</name>
<keyword evidence="2" id="KW-0732">Signal</keyword>
<keyword evidence="1 3" id="KW-0812">Transmembrane</keyword>
<reference evidence="3 4" key="1">
    <citation type="submission" date="2014-02" db="EMBL/GenBank/DDBJ databases">
        <authorList>
            <person name="Sears C."/>
            <person name="Carroll K."/>
            <person name="Sack B.R."/>
            <person name="Qadri F."/>
            <person name="Myers L.L."/>
            <person name="Chung G.-T."/>
            <person name="Escheverria P."/>
            <person name="Fraser C.M."/>
            <person name="Sadzewicz L."/>
            <person name="Shefchek K.A."/>
            <person name="Tallon L."/>
            <person name="Das S.P."/>
            <person name="Daugherty S."/>
            <person name="Mongodin E.F."/>
        </authorList>
    </citation>
    <scope>NUCLEOTIDE SEQUENCE [LARGE SCALE GENOMIC DNA]</scope>
    <source>
        <strain evidence="3 4">2-F-2 #4</strain>
    </source>
</reference>
<sequence length="102" mass="10954">MKRKFLLSAFLFASTLRGYAQDARGAMNQILDGYTLPIFAACMLVGLALGVAQQLDNIIDKENRGTRRDGLFALGWYVGFSLLAGVVITAAKAAISGIKLTI</sequence>
<dbReference type="RefSeq" id="WP_005800341.1">
    <property type="nucleotide sequence ID" value="NZ_JGDM01000028.1"/>
</dbReference>
<dbReference type="Proteomes" id="UP000022272">
    <property type="component" value="Unassembled WGS sequence"/>
</dbReference>
<evidence type="ECO:0000256" key="1">
    <source>
        <dbReference type="SAM" id="Phobius"/>
    </source>
</evidence>
<proteinExistence type="predicted"/>
<dbReference type="EMBL" id="JGDM01000028">
    <property type="protein sequence ID" value="EXZ45287.1"/>
    <property type="molecule type" value="Genomic_DNA"/>
</dbReference>
<evidence type="ECO:0000256" key="2">
    <source>
        <dbReference type="SAM" id="SignalP"/>
    </source>
</evidence>
<dbReference type="AlphaFoldDB" id="A0A015ZLK0"/>
<gene>
    <name evidence="3" type="ORF">M076_1498</name>
</gene>
<evidence type="ECO:0000313" key="4">
    <source>
        <dbReference type="Proteomes" id="UP000022272"/>
    </source>
</evidence>
<accession>A0A015ZLK0</accession>
<protein>
    <submittedName>
        <fullName evidence="3">Putative transmembrane protein</fullName>
    </submittedName>
</protein>
<organism evidence="3 4">
    <name type="scientific">Bacteroides fragilis str. 2-F-2 #4</name>
    <dbReference type="NCBI Taxonomy" id="1339280"/>
    <lineage>
        <taxon>Bacteria</taxon>
        <taxon>Pseudomonadati</taxon>
        <taxon>Bacteroidota</taxon>
        <taxon>Bacteroidia</taxon>
        <taxon>Bacteroidales</taxon>
        <taxon>Bacteroidaceae</taxon>
        <taxon>Bacteroides</taxon>
    </lineage>
</organism>
<keyword evidence="1" id="KW-1133">Transmembrane helix</keyword>
<comment type="caution">
    <text evidence="3">The sequence shown here is derived from an EMBL/GenBank/DDBJ whole genome shotgun (WGS) entry which is preliminary data.</text>
</comment>
<feature type="chain" id="PRO_5005154321" evidence="2">
    <location>
        <begin position="21"/>
        <end position="102"/>
    </location>
</feature>